<protein>
    <submittedName>
        <fullName evidence="1">Uncharacterized protein</fullName>
    </submittedName>
</protein>
<dbReference type="RefSeq" id="WP_000048807.1">
    <property type="nucleotide sequence ID" value="NZ_CAWMSS010000002.1"/>
</dbReference>
<gene>
    <name evidence="1" type="ORF">AL544_003095</name>
</gene>
<sequence length="112" mass="12633">MSKVKFRDDVDQIIDDINSSLKAPVIARSSIESQWKRGNGSVVRIDTKDIATLSINLHDGFYDVGCDGSKSGINEYLALNLKLHRHNSQNIRYRCTLTQLKSVIRHYALTNA</sequence>
<dbReference type="EMBL" id="LOSJ02000001">
    <property type="protein sequence ID" value="PNM63932.1"/>
    <property type="molecule type" value="Genomic_DNA"/>
</dbReference>
<accession>A0A2J9VJS3</accession>
<name>A0A2J9VJS3_VIBMI</name>
<reference evidence="1" key="1">
    <citation type="submission" date="2017-12" db="EMBL/GenBank/DDBJ databases">
        <title>FDA dAtabase for Regulatory Grade micrObial Sequences (FDA-ARGOS): Supporting development and validation of Infectious Disease Dx tests.</title>
        <authorList>
            <person name="Hoffmann M."/>
            <person name="Allard M."/>
            <person name="Evans P."/>
            <person name="Brown E."/>
            <person name="Tallon L.J."/>
            <person name="Sadzewicz L."/>
            <person name="Sengamalay N."/>
            <person name="Ott S."/>
            <person name="Godinez A."/>
            <person name="Nagaraj S."/>
            <person name="Vavikolanu K."/>
            <person name="Aluvathingal J."/>
            <person name="Nadendla S."/>
            <person name="Hobson J."/>
            <person name="Sichtig H."/>
        </authorList>
    </citation>
    <scope>NUCLEOTIDE SEQUENCE [LARGE SCALE GENOMIC DNA]</scope>
    <source>
        <strain evidence="1">FDAARGOS_113</strain>
    </source>
</reference>
<evidence type="ECO:0000313" key="2">
    <source>
        <dbReference type="Proteomes" id="UP000053748"/>
    </source>
</evidence>
<dbReference type="Proteomes" id="UP000053748">
    <property type="component" value="Unassembled WGS sequence"/>
</dbReference>
<evidence type="ECO:0000313" key="1">
    <source>
        <dbReference type="EMBL" id="PNM63932.1"/>
    </source>
</evidence>
<dbReference type="OrthoDB" id="9965444at2"/>
<keyword evidence="2" id="KW-1185">Reference proteome</keyword>
<dbReference type="AlphaFoldDB" id="A0A2J9VJS3"/>
<organism evidence="1 2">
    <name type="scientific">Vibrio mimicus</name>
    <dbReference type="NCBI Taxonomy" id="674"/>
    <lineage>
        <taxon>Bacteria</taxon>
        <taxon>Pseudomonadati</taxon>
        <taxon>Pseudomonadota</taxon>
        <taxon>Gammaproteobacteria</taxon>
        <taxon>Vibrionales</taxon>
        <taxon>Vibrionaceae</taxon>
        <taxon>Vibrio</taxon>
    </lineage>
</organism>
<proteinExistence type="predicted"/>
<comment type="caution">
    <text evidence="1">The sequence shown here is derived from an EMBL/GenBank/DDBJ whole genome shotgun (WGS) entry which is preliminary data.</text>
</comment>